<dbReference type="EMBL" id="NRRL01000001">
    <property type="protein sequence ID" value="MBK1666566.1"/>
    <property type="molecule type" value="Genomic_DNA"/>
</dbReference>
<name>A0ABS1D9B5_9PROT</name>
<organism evidence="1 2">
    <name type="scientific">Rhodovibrio sodomensis</name>
    <dbReference type="NCBI Taxonomy" id="1088"/>
    <lineage>
        <taxon>Bacteria</taxon>
        <taxon>Pseudomonadati</taxon>
        <taxon>Pseudomonadota</taxon>
        <taxon>Alphaproteobacteria</taxon>
        <taxon>Rhodospirillales</taxon>
        <taxon>Rhodovibrionaceae</taxon>
        <taxon>Rhodovibrio</taxon>
    </lineage>
</organism>
<evidence type="ECO:0000313" key="2">
    <source>
        <dbReference type="Proteomes" id="UP001296873"/>
    </source>
</evidence>
<evidence type="ECO:0000313" key="1">
    <source>
        <dbReference type="EMBL" id="MBK1666566.1"/>
    </source>
</evidence>
<dbReference type="Proteomes" id="UP001296873">
    <property type="component" value="Unassembled WGS sequence"/>
</dbReference>
<comment type="caution">
    <text evidence="1">The sequence shown here is derived from an EMBL/GenBank/DDBJ whole genome shotgun (WGS) entry which is preliminary data.</text>
</comment>
<reference evidence="1 2" key="1">
    <citation type="journal article" date="2020" name="Microorganisms">
        <title>Osmotic Adaptation and Compatible Solute Biosynthesis of Phototrophic Bacteria as Revealed from Genome Analyses.</title>
        <authorList>
            <person name="Imhoff J.F."/>
            <person name="Rahn T."/>
            <person name="Kunzel S."/>
            <person name="Keller A."/>
            <person name="Neulinger S.C."/>
        </authorList>
    </citation>
    <scope>NUCLEOTIDE SEQUENCE [LARGE SCALE GENOMIC DNA]</scope>
    <source>
        <strain evidence="1 2">DSM 9895</strain>
    </source>
</reference>
<dbReference type="RefSeq" id="WP_207168716.1">
    <property type="nucleotide sequence ID" value="NZ_NRRL01000001.1"/>
</dbReference>
<protein>
    <submittedName>
        <fullName evidence="1">Uncharacterized protein</fullName>
    </submittedName>
</protein>
<proteinExistence type="predicted"/>
<gene>
    <name evidence="1" type="ORF">CKO28_00730</name>
</gene>
<keyword evidence="2" id="KW-1185">Reference proteome</keyword>
<accession>A0ABS1D9B5</accession>
<sequence>MAADMTTDKIQAVDAFLRAELLPHLAIPDFRITPTTGIQDGMVLRPERLADGTIDLLIDVAAHHK</sequence>